<name>Q93P78_9BACT</name>
<dbReference type="PANTHER" id="PTHR37844:SF1">
    <property type="entry name" value="CALCINEURIN-LIKE PHOSPHOESTERASE DOMAIN-CONTAINING PROTEIN"/>
    <property type="match status" value="1"/>
</dbReference>
<evidence type="ECO:0000259" key="1">
    <source>
        <dbReference type="Pfam" id="PF00149"/>
    </source>
</evidence>
<dbReference type="CDD" id="cd07404">
    <property type="entry name" value="MPP_MS158"/>
    <property type="match status" value="1"/>
</dbReference>
<dbReference type="AlphaFoldDB" id="Q93P78"/>
<dbReference type="RefSeq" id="WP_010925667.1">
    <property type="nucleotide sequence ID" value="NC_002806.1"/>
</dbReference>
<sequence length="253" mass="29960">MKIQHASDLHLEFPQNRAYLDAHPIRQKADILLLAGDTNYLTETLEKDVFFLSALRDFKHVYLVPGNHEFYKQSFDIAQALRFEQRVTENCTYLNNRSINVGDVRIIFTTLWTHIEEHRYQAVQMRMNDFHQSMFAGGRFTAADFVSCHAYCKNYLETELQKEFSGKTIVVSHHVPYPPEYAKYDWEKSVPDAYHVDLIDLINEYEIDHWIHGHNHWNIDSFQIGKTWIHTNQLGYVFNNQHFTFSLDRTITI</sequence>
<keyword evidence="2" id="KW-0614">Plasmid</keyword>
<dbReference type="Pfam" id="PF00149">
    <property type="entry name" value="Metallophos"/>
    <property type="match status" value="1"/>
</dbReference>
<proteinExistence type="predicted"/>
<dbReference type="SUPFAM" id="SSF56300">
    <property type="entry name" value="Metallo-dependent phosphatases"/>
    <property type="match status" value="1"/>
</dbReference>
<reference evidence="2" key="1">
    <citation type="journal article" date="2001" name="Appl. Environ. Microbiol.">
        <title>Sequence analysis of a 101-kilobase plasmid required for agar degradation by a Microscilla isolate.</title>
        <authorList>
            <person name="Zhong Z."/>
            <person name="Toukdarian A."/>
            <person name="Helinski D."/>
            <person name="Knauf V."/>
            <person name="Sykes S."/>
            <person name="Wilkinson J.E."/>
            <person name="O'Bryne C."/>
            <person name="Shea T."/>
            <person name="DeLoughery C."/>
            <person name="Caspi R."/>
        </authorList>
    </citation>
    <scope>NUCLEOTIDE SEQUENCE</scope>
    <source>
        <strain evidence="2">PRE1</strain>
        <plasmid evidence="2">pSD15</plasmid>
    </source>
</reference>
<dbReference type="PANTHER" id="PTHR37844">
    <property type="entry name" value="SER/THR PROTEIN PHOSPHATASE SUPERFAMILY (AFU_ORTHOLOGUE AFUA_1G14840)"/>
    <property type="match status" value="1"/>
</dbReference>
<dbReference type="Gene3D" id="3.60.21.10">
    <property type="match status" value="1"/>
</dbReference>
<protein>
    <submittedName>
        <fullName evidence="2">MS153</fullName>
    </submittedName>
</protein>
<feature type="domain" description="Calcineurin-like phosphoesterase" evidence="1">
    <location>
        <begin position="1"/>
        <end position="217"/>
    </location>
</feature>
<dbReference type="EMBL" id="AF339846">
    <property type="protein sequence ID" value="AAK62875.1"/>
    <property type="molecule type" value="Genomic_DNA"/>
</dbReference>
<dbReference type="InterPro" id="IPR029052">
    <property type="entry name" value="Metallo-depent_PP-like"/>
</dbReference>
<dbReference type="GO" id="GO:0016787">
    <property type="term" value="F:hydrolase activity"/>
    <property type="evidence" value="ECO:0007669"/>
    <property type="project" value="InterPro"/>
</dbReference>
<evidence type="ECO:0000313" key="2">
    <source>
        <dbReference type="EMBL" id="AAK62875.1"/>
    </source>
</evidence>
<accession>Q93P78</accession>
<dbReference type="InterPro" id="IPR004843">
    <property type="entry name" value="Calcineurin-like_PHP"/>
</dbReference>
<geneLocation type="plasmid" evidence="2">
    <name>pSD15</name>
</geneLocation>
<organism evidence="2">
    <name type="scientific">Microscilla sp. PRE1</name>
    <dbReference type="NCBI Taxonomy" id="155537"/>
    <lineage>
        <taxon>Bacteria</taxon>
        <taxon>Pseudomonadati</taxon>
        <taxon>Bacteroidota</taxon>
        <taxon>Cytophagia</taxon>
        <taxon>Cytophagales</taxon>
        <taxon>Microscillaceae</taxon>
        <taxon>Microscilla</taxon>
    </lineage>
</organism>